<organism evidence="1 2">
    <name type="scientific">Coprinellus micaceus</name>
    <name type="common">Glistening ink-cap mushroom</name>
    <name type="synonym">Coprinus micaceus</name>
    <dbReference type="NCBI Taxonomy" id="71717"/>
    <lineage>
        <taxon>Eukaryota</taxon>
        <taxon>Fungi</taxon>
        <taxon>Dikarya</taxon>
        <taxon>Basidiomycota</taxon>
        <taxon>Agaricomycotina</taxon>
        <taxon>Agaricomycetes</taxon>
        <taxon>Agaricomycetidae</taxon>
        <taxon>Agaricales</taxon>
        <taxon>Agaricineae</taxon>
        <taxon>Psathyrellaceae</taxon>
        <taxon>Coprinellus</taxon>
    </lineage>
</organism>
<comment type="caution">
    <text evidence="1">The sequence shown here is derived from an EMBL/GenBank/DDBJ whole genome shotgun (WGS) entry which is preliminary data.</text>
</comment>
<reference evidence="1 2" key="1">
    <citation type="journal article" date="2019" name="Nat. Ecol. Evol.">
        <title>Megaphylogeny resolves global patterns of mushroom evolution.</title>
        <authorList>
            <person name="Varga T."/>
            <person name="Krizsan K."/>
            <person name="Foldi C."/>
            <person name="Dima B."/>
            <person name="Sanchez-Garcia M."/>
            <person name="Sanchez-Ramirez S."/>
            <person name="Szollosi G.J."/>
            <person name="Szarkandi J.G."/>
            <person name="Papp V."/>
            <person name="Albert L."/>
            <person name="Andreopoulos W."/>
            <person name="Angelini C."/>
            <person name="Antonin V."/>
            <person name="Barry K.W."/>
            <person name="Bougher N.L."/>
            <person name="Buchanan P."/>
            <person name="Buyck B."/>
            <person name="Bense V."/>
            <person name="Catcheside P."/>
            <person name="Chovatia M."/>
            <person name="Cooper J."/>
            <person name="Damon W."/>
            <person name="Desjardin D."/>
            <person name="Finy P."/>
            <person name="Geml J."/>
            <person name="Haridas S."/>
            <person name="Hughes K."/>
            <person name="Justo A."/>
            <person name="Karasinski D."/>
            <person name="Kautmanova I."/>
            <person name="Kiss B."/>
            <person name="Kocsube S."/>
            <person name="Kotiranta H."/>
            <person name="LaButti K.M."/>
            <person name="Lechner B.E."/>
            <person name="Liimatainen K."/>
            <person name="Lipzen A."/>
            <person name="Lukacs Z."/>
            <person name="Mihaltcheva S."/>
            <person name="Morgado L.N."/>
            <person name="Niskanen T."/>
            <person name="Noordeloos M.E."/>
            <person name="Ohm R.A."/>
            <person name="Ortiz-Santana B."/>
            <person name="Ovrebo C."/>
            <person name="Racz N."/>
            <person name="Riley R."/>
            <person name="Savchenko A."/>
            <person name="Shiryaev A."/>
            <person name="Soop K."/>
            <person name="Spirin V."/>
            <person name="Szebenyi C."/>
            <person name="Tomsovsky M."/>
            <person name="Tulloss R.E."/>
            <person name="Uehling J."/>
            <person name="Grigoriev I.V."/>
            <person name="Vagvolgyi C."/>
            <person name="Papp T."/>
            <person name="Martin F.M."/>
            <person name="Miettinen O."/>
            <person name="Hibbett D.S."/>
            <person name="Nagy L.G."/>
        </authorList>
    </citation>
    <scope>NUCLEOTIDE SEQUENCE [LARGE SCALE GENOMIC DNA]</scope>
    <source>
        <strain evidence="1 2">FP101781</strain>
    </source>
</reference>
<protein>
    <submittedName>
        <fullName evidence="1">Uncharacterized protein</fullName>
    </submittedName>
</protein>
<dbReference type="Proteomes" id="UP000298030">
    <property type="component" value="Unassembled WGS sequence"/>
</dbReference>
<sequence length="300" mass="33165">MISTVAIEDKWIVMKLGGNLHLSNNSAALIAHALVPLLRGPSLHSRVTALELLAILSPKLHDPEDQLIDSAISETIALALNEKDAGGGIRITAIRLLIAMHLVVRRRISALATEFMVLLHDNTLRSLVIELLSLMASDPAARRIISLEIISLAFGTVDVSLLGHCELLFHLIMDGRFEDEPTDRAMLFAASAIVTRPALAQYRFKISAALWCRYGSKTVQTLDDEQDGEGKQPGKALNDWFTLALFGRHATVREVRTWLGRCETWLKQSERTDDDEVSLLSSIEWEVTSPESAHIPLPDP</sequence>
<evidence type="ECO:0000313" key="2">
    <source>
        <dbReference type="Proteomes" id="UP000298030"/>
    </source>
</evidence>
<keyword evidence="2" id="KW-1185">Reference proteome</keyword>
<name>A0A4Y7SBM9_COPMI</name>
<gene>
    <name evidence="1" type="ORF">FA13DRAFT_511225</name>
</gene>
<dbReference type="OrthoDB" id="3058075at2759"/>
<dbReference type="AlphaFoldDB" id="A0A4Y7SBM9"/>
<accession>A0A4Y7SBM9</accession>
<dbReference type="EMBL" id="QPFP01000215">
    <property type="protein sequence ID" value="TEB18937.1"/>
    <property type="molecule type" value="Genomic_DNA"/>
</dbReference>
<evidence type="ECO:0000313" key="1">
    <source>
        <dbReference type="EMBL" id="TEB18937.1"/>
    </source>
</evidence>
<proteinExistence type="predicted"/>